<dbReference type="OrthoDB" id="5342685at2759"/>
<accession>A0A6A6U1T0</accession>
<reference evidence="3" key="1">
    <citation type="journal article" date="2020" name="Stud. Mycol.">
        <title>101 Dothideomycetes genomes: a test case for predicting lifestyles and emergence of pathogens.</title>
        <authorList>
            <person name="Haridas S."/>
            <person name="Albert R."/>
            <person name="Binder M."/>
            <person name="Bloem J."/>
            <person name="Labutti K."/>
            <person name="Salamov A."/>
            <person name="Andreopoulos B."/>
            <person name="Baker S."/>
            <person name="Barry K."/>
            <person name="Bills G."/>
            <person name="Bluhm B."/>
            <person name="Cannon C."/>
            <person name="Castanera R."/>
            <person name="Culley D."/>
            <person name="Daum C."/>
            <person name="Ezra D."/>
            <person name="Gonzalez J."/>
            <person name="Henrissat B."/>
            <person name="Kuo A."/>
            <person name="Liang C."/>
            <person name="Lipzen A."/>
            <person name="Lutzoni F."/>
            <person name="Magnuson J."/>
            <person name="Mondo S."/>
            <person name="Nolan M."/>
            <person name="Ohm R."/>
            <person name="Pangilinan J."/>
            <person name="Park H.-J."/>
            <person name="Ramirez L."/>
            <person name="Alfaro M."/>
            <person name="Sun H."/>
            <person name="Tritt A."/>
            <person name="Yoshinaga Y."/>
            <person name="Zwiers L.-H."/>
            <person name="Turgeon B."/>
            <person name="Goodwin S."/>
            <person name="Spatafora J."/>
            <person name="Crous P."/>
            <person name="Grigoriev I."/>
        </authorList>
    </citation>
    <scope>NUCLEOTIDE SEQUENCE</scope>
    <source>
        <strain evidence="3">CBS 115976</strain>
    </source>
</reference>
<dbReference type="InterPro" id="IPR027417">
    <property type="entry name" value="P-loop_NTPase"/>
</dbReference>
<gene>
    <name evidence="3" type="ORF">BT63DRAFT_428858</name>
</gene>
<dbReference type="Proteomes" id="UP000799302">
    <property type="component" value="Unassembled WGS sequence"/>
</dbReference>
<proteinExistence type="predicted"/>
<feature type="compositionally biased region" description="Polar residues" evidence="1">
    <location>
        <begin position="15"/>
        <end position="26"/>
    </location>
</feature>
<evidence type="ECO:0000256" key="1">
    <source>
        <dbReference type="SAM" id="MobiDB-lite"/>
    </source>
</evidence>
<dbReference type="GO" id="GO:0003746">
    <property type="term" value="F:translation elongation factor activity"/>
    <property type="evidence" value="ECO:0007669"/>
    <property type="project" value="TreeGrafter"/>
</dbReference>
<name>A0A6A6U1T0_9PEZI</name>
<keyword evidence="4" id="KW-1185">Reference proteome</keyword>
<evidence type="ECO:0000313" key="3">
    <source>
        <dbReference type="EMBL" id="KAF2664904.1"/>
    </source>
</evidence>
<dbReference type="SUPFAM" id="SSF52540">
    <property type="entry name" value="P-loop containing nucleoside triphosphate hydrolases"/>
    <property type="match status" value="1"/>
</dbReference>
<dbReference type="Gene3D" id="3.40.50.300">
    <property type="entry name" value="P-loop containing nucleotide triphosphate hydrolases"/>
    <property type="match status" value="1"/>
</dbReference>
<dbReference type="AlphaFoldDB" id="A0A6A6U1T0"/>
<keyword evidence="3" id="KW-0378">Hydrolase</keyword>
<feature type="domain" description="Tr-type G" evidence="2">
    <location>
        <begin position="285"/>
        <end position="550"/>
    </location>
</feature>
<feature type="compositionally biased region" description="Polar residues" evidence="1">
    <location>
        <begin position="616"/>
        <end position="628"/>
    </location>
</feature>
<dbReference type="PANTHER" id="PTHR43721:SF30">
    <property type="entry name" value="TR-TYPE G DOMAIN-CONTAINING PROTEIN"/>
    <property type="match status" value="1"/>
</dbReference>
<dbReference type="PANTHER" id="PTHR43721">
    <property type="entry name" value="ELONGATION FACTOR TU-RELATED"/>
    <property type="match status" value="1"/>
</dbReference>
<dbReference type="GO" id="GO:0005525">
    <property type="term" value="F:GTP binding"/>
    <property type="evidence" value="ECO:0007669"/>
    <property type="project" value="InterPro"/>
</dbReference>
<dbReference type="InterPro" id="IPR050055">
    <property type="entry name" value="EF-Tu_GTPase"/>
</dbReference>
<organism evidence="3 4">
    <name type="scientific">Microthyrium microscopicum</name>
    <dbReference type="NCBI Taxonomy" id="703497"/>
    <lineage>
        <taxon>Eukaryota</taxon>
        <taxon>Fungi</taxon>
        <taxon>Dikarya</taxon>
        <taxon>Ascomycota</taxon>
        <taxon>Pezizomycotina</taxon>
        <taxon>Dothideomycetes</taxon>
        <taxon>Dothideomycetes incertae sedis</taxon>
        <taxon>Microthyriales</taxon>
        <taxon>Microthyriaceae</taxon>
        <taxon>Microthyrium</taxon>
    </lineage>
</organism>
<dbReference type="GO" id="GO:0003924">
    <property type="term" value="F:GTPase activity"/>
    <property type="evidence" value="ECO:0007669"/>
    <property type="project" value="InterPro"/>
</dbReference>
<feature type="region of interest" description="Disordered" evidence="1">
    <location>
        <begin position="84"/>
        <end position="114"/>
    </location>
</feature>
<feature type="compositionally biased region" description="Low complexity" evidence="1">
    <location>
        <begin position="93"/>
        <end position="113"/>
    </location>
</feature>
<sequence>MASIFTFDPSPPSVSSPWATPRTSTPRLGGPSSSPSLGISGLDISTHDDENIIVTSLVAEPQEGPTEYKLHLLLRQRRSFVYSSTNNGQSHGSYRSPSLRPQSSSSSSLGSPQAQAYAVTSRQLRLDQLTTQLLWRLQQTSSYHHSSYKPTQGVLEQLAKGSDKSPQTIFPGLEDSKGALYEIGVADDGTFVGLADDELDESIETLQTMAASLGCIASVLRKVAVGECQWLEPTSGNQAPKLRKSKLWVAEAYVRPNFNAKARVRSHSESSIEPQPISVTDQLRVTLTGTTMSGKSSLLGTLTTATLDNGRGKSRLSLLKHQHEIKSGMTSSVTHELLGYHETSGGDTQAVNFASANVSSWVDIHTLCAGASGRLVFFSDSAGHPRFRRTTVRGLIGWAPHWTVLCIPADNSEDTAGRLGSTPPSHETLGLPLTGSGQDVDLSQEHLELCLKLDLPLVIVITKIDLASRVGLRSYLNKILTALKRAGRQPLILPDYRVASEGDMCLVNARDMADMKSQIQGLQENHRWIVPIVLTSAVKGTGIKTLHALLNALPIPQPKYSSINNSALFDIEDTFTGKPQVGSDTDTIILSGAVRQGTIKIGDELLVGPYLVNAPSTTSSARRQQNDSSEARLSAFRRSSGASPDLANMHAVTPASEEWCLVRVYSVRHLRLPARALISDQVGTIAVVPCTPVGSRAWRGIRKGMILATGPHLQARRTFAAEFSRRDVDPLSIGSGVVVYFNSVRASAKIIAGAMVQEPEAEAPNDDDGALLSDEEELAFGFEDDLGNQAARMLRERDEKLLVTFQFIASREFVQVGSQVLVTPGGGAGLAGLSGFVGRVVEV</sequence>
<feature type="compositionally biased region" description="Low complexity" evidence="1">
    <location>
        <begin position="28"/>
        <end position="42"/>
    </location>
</feature>
<dbReference type="InterPro" id="IPR000795">
    <property type="entry name" value="T_Tr_GTP-bd_dom"/>
</dbReference>
<feature type="region of interest" description="Disordered" evidence="1">
    <location>
        <begin position="1"/>
        <end position="42"/>
    </location>
</feature>
<feature type="region of interest" description="Disordered" evidence="1">
    <location>
        <begin position="616"/>
        <end position="647"/>
    </location>
</feature>
<evidence type="ECO:0000259" key="2">
    <source>
        <dbReference type="Pfam" id="PF00009"/>
    </source>
</evidence>
<protein>
    <submittedName>
        <fullName evidence="3">P-loop containing nucleoside triphosphate hydrolase protein</fullName>
    </submittedName>
</protein>
<dbReference type="EMBL" id="MU004241">
    <property type="protein sequence ID" value="KAF2664904.1"/>
    <property type="molecule type" value="Genomic_DNA"/>
</dbReference>
<dbReference type="Pfam" id="PF00009">
    <property type="entry name" value="GTP_EFTU"/>
    <property type="match status" value="1"/>
</dbReference>
<evidence type="ECO:0000313" key="4">
    <source>
        <dbReference type="Proteomes" id="UP000799302"/>
    </source>
</evidence>